<evidence type="ECO:0000259" key="1">
    <source>
        <dbReference type="Pfam" id="PF06742"/>
    </source>
</evidence>
<dbReference type="PANTHER" id="PTHR36509:SF2">
    <property type="entry name" value="BLL3101 PROTEIN"/>
    <property type="match status" value="1"/>
</dbReference>
<feature type="domain" description="DUF1214" evidence="1">
    <location>
        <begin position="358"/>
        <end position="449"/>
    </location>
</feature>
<dbReference type="SUPFAM" id="SSF160935">
    <property type="entry name" value="VPA0735-like"/>
    <property type="match status" value="1"/>
</dbReference>
<keyword evidence="4" id="KW-1185">Reference proteome</keyword>
<dbReference type="Gene3D" id="2.60.120.600">
    <property type="entry name" value="Domain of unknown function DUF1214, C-terminal domain"/>
    <property type="match status" value="1"/>
</dbReference>
<dbReference type="OrthoDB" id="2018906at2759"/>
<reference evidence="3 4" key="1">
    <citation type="journal article" date="2018" name="Front. Microbiol.">
        <title>Genome-Wide Analysis of Corynespora cassiicola Leaf Fall Disease Putative Effectors.</title>
        <authorList>
            <person name="Lopez D."/>
            <person name="Ribeiro S."/>
            <person name="Label P."/>
            <person name="Fumanal B."/>
            <person name="Venisse J.S."/>
            <person name="Kohler A."/>
            <person name="de Oliveira R.R."/>
            <person name="Labutti K."/>
            <person name="Lipzen A."/>
            <person name="Lail K."/>
            <person name="Bauer D."/>
            <person name="Ohm R.A."/>
            <person name="Barry K.W."/>
            <person name="Spatafora J."/>
            <person name="Grigoriev I.V."/>
            <person name="Martin F.M."/>
            <person name="Pujade-Renaud V."/>
        </authorList>
    </citation>
    <scope>NUCLEOTIDE SEQUENCE [LARGE SCALE GENOMIC DNA]</scope>
    <source>
        <strain evidence="3 4">Philippines</strain>
    </source>
</reference>
<organism evidence="3 4">
    <name type="scientific">Corynespora cassiicola Philippines</name>
    <dbReference type="NCBI Taxonomy" id="1448308"/>
    <lineage>
        <taxon>Eukaryota</taxon>
        <taxon>Fungi</taxon>
        <taxon>Dikarya</taxon>
        <taxon>Ascomycota</taxon>
        <taxon>Pezizomycotina</taxon>
        <taxon>Dothideomycetes</taxon>
        <taxon>Pleosporomycetidae</taxon>
        <taxon>Pleosporales</taxon>
        <taxon>Corynesporascaceae</taxon>
        <taxon>Corynespora</taxon>
    </lineage>
</organism>
<protein>
    <submittedName>
        <fullName evidence="3">DUF1254-domain-containing protein</fullName>
    </submittedName>
</protein>
<dbReference type="Gene3D" id="2.60.40.1610">
    <property type="entry name" value="Domain of unknown function DUF1254"/>
    <property type="match status" value="1"/>
</dbReference>
<sequence>MSLVAFAQAKQTAILPASQCLTACQQNALSFAFTYGFPLYSYGKYVNPRYLDAETNTLYHSRNLSGPEDTAVVRPNVDTLYSVAFLDLSEDDVEILVPDFGDRYWVFPIYDMYANDLANIGSITNSSAGRYLLRFDDSNPGVQTEHVKGGYRAYLNLPTPYGIALPRILVESAKGDLQRVNSLQNQLNMSMVPRFSPPVAPALNLSMFADPRFTYNPGQNTLGDVVLQLTAALAPYNEPYIKGDRAWVAQTLRDSGINFENNSFSQPLGTNMTSAIETTNASNEALQLTPGLTLSFGGNWTARASRVLGAFGSFYTARYSTAVRGYLALTSDQVTYPTHTEFNIADDEAILFKFSRKPEITSTGFWSLTLYNADQYLVKNDLNRYALGDRSNLTFPDGSLLSEGDKDGAFEIVIQANDIPPPANWTNNWLPGPNGGGVLLITLRFYGAEAAMTNGDWIYPEVSITNAIRS</sequence>
<gene>
    <name evidence="3" type="ORF">BS50DRAFT_489344</name>
</gene>
<dbReference type="AlphaFoldDB" id="A0A2T2NSV7"/>
<feature type="domain" description="DUF1254" evidence="2">
    <location>
        <begin position="56"/>
        <end position="189"/>
    </location>
</feature>
<evidence type="ECO:0000313" key="4">
    <source>
        <dbReference type="Proteomes" id="UP000240883"/>
    </source>
</evidence>
<proteinExistence type="predicted"/>
<dbReference type="InterPro" id="IPR010679">
    <property type="entry name" value="DUF1254"/>
</dbReference>
<dbReference type="InterPro" id="IPR010621">
    <property type="entry name" value="DUF1214"/>
</dbReference>
<dbReference type="PANTHER" id="PTHR36509">
    <property type="entry name" value="BLL3101 PROTEIN"/>
    <property type="match status" value="1"/>
</dbReference>
<evidence type="ECO:0000313" key="3">
    <source>
        <dbReference type="EMBL" id="PSN68522.1"/>
    </source>
</evidence>
<name>A0A2T2NSV7_CORCC</name>
<dbReference type="EMBL" id="KZ678133">
    <property type="protein sequence ID" value="PSN68522.1"/>
    <property type="molecule type" value="Genomic_DNA"/>
</dbReference>
<dbReference type="Pfam" id="PF06742">
    <property type="entry name" value="DUF1214"/>
    <property type="match status" value="1"/>
</dbReference>
<evidence type="ECO:0000259" key="2">
    <source>
        <dbReference type="Pfam" id="PF06863"/>
    </source>
</evidence>
<dbReference type="InterPro" id="IPR037049">
    <property type="entry name" value="DUF1214_C_sf"/>
</dbReference>
<accession>A0A2T2NSV7</accession>
<dbReference type="Proteomes" id="UP000240883">
    <property type="component" value="Unassembled WGS sequence"/>
</dbReference>
<dbReference type="Pfam" id="PF06863">
    <property type="entry name" value="DUF1254"/>
    <property type="match status" value="1"/>
</dbReference>
<dbReference type="InterPro" id="IPR037050">
    <property type="entry name" value="DUF1254_sf"/>
</dbReference>